<reference evidence="11 12" key="1">
    <citation type="journal article" date="2019" name="Int. J. Syst. Evol. Microbiol.">
        <title>The Global Catalogue of Microorganisms (GCM) 10K type strain sequencing project: providing services to taxonomists for standard genome sequencing and annotation.</title>
        <authorList>
            <consortium name="The Broad Institute Genomics Platform"/>
            <consortium name="The Broad Institute Genome Sequencing Center for Infectious Disease"/>
            <person name="Wu L."/>
            <person name="Ma J."/>
        </authorList>
    </citation>
    <scope>NUCLEOTIDE SEQUENCE [LARGE SCALE GENOMIC DNA]</scope>
    <source>
        <strain evidence="11 12">JCM 16009</strain>
    </source>
</reference>
<organism evidence="11 12">
    <name type="scientific">Pseudonocardia ailaonensis</name>
    <dbReference type="NCBI Taxonomy" id="367279"/>
    <lineage>
        <taxon>Bacteria</taxon>
        <taxon>Bacillati</taxon>
        <taxon>Actinomycetota</taxon>
        <taxon>Actinomycetes</taxon>
        <taxon>Pseudonocardiales</taxon>
        <taxon>Pseudonocardiaceae</taxon>
        <taxon>Pseudonocardia</taxon>
    </lineage>
</organism>
<comment type="caution">
    <text evidence="11">The sequence shown here is derived from an EMBL/GenBank/DDBJ whole genome shotgun (WGS) entry which is preliminary data.</text>
</comment>
<dbReference type="PROSITE" id="PS50968">
    <property type="entry name" value="BIOTINYL_LIPOYL"/>
    <property type="match status" value="1"/>
</dbReference>
<keyword evidence="6 8" id="KW-0275">Fatty acid biosynthesis</keyword>
<evidence type="ECO:0000256" key="7">
    <source>
        <dbReference type="ARBA" id="ARBA00023267"/>
    </source>
</evidence>
<dbReference type="EMBL" id="BAAAQK010000001">
    <property type="protein sequence ID" value="GAA1827602.1"/>
    <property type="molecule type" value="Genomic_DNA"/>
</dbReference>
<evidence type="ECO:0000313" key="11">
    <source>
        <dbReference type="EMBL" id="GAA1827602.1"/>
    </source>
</evidence>
<dbReference type="InterPro" id="IPR050709">
    <property type="entry name" value="Biotin_Carboxyl_Carrier/Decarb"/>
</dbReference>
<evidence type="ECO:0000256" key="1">
    <source>
        <dbReference type="ARBA" id="ARBA00005194"/>
    </source>
</evidence>
<dbReference type="CDD" id="cd06850">
    <property type="entry name" value="biotinyl_domain"/>
    <property type="match status" value="1"/>
</dbReference>
<dbReference type="InterPro" id="IPR000089">
    <property type="entry name" value="Biotin_lipoyl"/>
</dbReference>
<dbReference type="Proteomes" id="UP001500449">
    <property type="component" value="Unassembled WGS sequence"/>
</dbReference>
<feature type="region of interest" description="Disordered" evidence="9">
    <location>
        <begin position="43"/>
        <end position="72"/>
    </location>
</feature>
<dbReference type="PANTHER" id="PTHR45266:SF3">
    <property type="entry name" value="OXALOACETATE DECARBOXYLASE ALPHA CHAIN"/>
    <property type="match status" value="1"/>
</dbReference>
<evidence type="ECO:0000256" key="6">
    <source>
        <dbReference type="ARBA" id="ARBA00023160"/>
    </source>
</evidence>
<feature type="domain" description="Lipoyl-binding" evidence="10">
    <location>
        <begin position="80"/>
        <end position="156"/>
    </location>
</feature>
<evidence type="ECO:0000259" key="10">
    <source>
        <dbReference type="PROSITE" id="PS50968"/>
    </source>
</evidence>
<evidence type="ECO:0000313" key="12">
    <source>
        <dbReference type="Proteomes" id="UP001500449"/>
    </source>
</evidence>
<accession>A0ABN2MHQ0</accession>
<dbReference type="PRINTS" id="PR01071">
    <property type="entry name" value="ACOABIOTINCC"/>
</dbReference>
<dbReference type="RefSeq" id="WP_344411538.1">
    <property type="nucleotide sequence ID" value="NZ_BAAAQK010000001.1"/>
</dbReference>
<dbReference type="InterPro" id="IPR001882">
    <property type="entry name" value="Biotin_BS"/>
</dbReference>
<comment type="function">
    <text evidence="8">This protein is a component of the acetyl coenzyme A carboxylase complex; first, biotin carboxylase catalyzes the carboxylation of the carrier protein and then the transcarboxylase transfers the carboxyl group to form malonyl-CoA.</text>
</comment>
<protein>
    <recommendedName>
        <fullName evidence="2 8">Biotin carboxyl carrier protein of acetyl-CoA carboxylase</fullName>
    </recommendedName>
</protein>
<comment type="pathway">
    <text evidence="1 8">Lipid metabolism; fatty acid biosynthesis.</text>
</comment>
<dbReference type="InterPro" id="IPR011053">
    <property type="entry name" value="Single_hybrid_motif"/>
</dbReference>
<sequence length="161" mass="17151">MTEGREQESFGYTDALEMLRLVEQDDRLEKIDLRVGRFRVKLDRGPRPAGDLPPVRAQATAEPATEEEPAAVPGEEVAAGELVTASIAGVFYVAPSPGASPFVEVGTRVEVGQTVGIIEVMKLMNTVTATAAGIVDRVLVQDGQLVQFGAPLVALRPADPR</sequence>
<gene>
    <name evidence="11" type="primary">accB</name>
    <name evidence="11" type="ORF">GCM10009836_01640</name>
</gene>
<evidence type="ECO:0000256" key="5">
    <source>
        <dbReference type="ARBA" id="ARBA00023098"/>
    </source>
</evidence>
<keyword evidence="5 8" id="KW-0443">Lipid metabolism</keyword>
<keyword evidence="12" id="KW-1185">Reference proteome</keyword>
<keyword evidence="3 8" id="KW-0444">Lipid biosynthesis</keyword>
<dbReference type="SUPFAM" id="SSF51230">
    <property type="entry name" value="Single hybrid motif"/>
    <property type="match status" value="1"/>
</dbReference>
<dbReference type="Gene3D" id="2.40.50.100">
    <property type="match status" value="1"/>
</dbReference>
<dbReference type="Pfam" id="PF00364">
    <property type="entry name" value="Biotin_lipoyl"/>
    <property type="match status" value="1"/>
</dbReference>
<dbReference type="PROSITE" id="PS00188">
    <property type="entry name" value="BIOTIN"/>
    <property type="match status" value="1"/>
</dbReference>
<dbReference type="PANTHER" id="PTHR45266">
    <property type="entry name" value="OXALOACETATE DECARBOXYLASE ALPHA CHAIN"/>
    <property type="match status" value="1"/>
</dbReference>
<keyword evidence="7 8" id="KW-0092">Biotin</keyword>
<keyword evidence="4 8" id="KW-0276">Fatty acid metabolism</keyword>
<evidence type="ECO:0000256" key="4">
    <source>
        <dbReference type="ARBA" id="ARBA00022832"/>
    </source>
</evidence>
<evidence type="ECO:0000256" key="8">
    <source>
        <dbReference type="RuleBase" id="RU364072"/>
    </source>
</evidence>
<evidence type="ECO:0000256" key="3">
    <source>
        <dbReference type="ARBA" id="ARBA00022516"/>
    </source>
</evidence>
<proteinExistence type="predicted"/>
<evidence type="ECO:0000256" key="2">
    <source>
        <dbReference type="ARBA" id="ARBA00017562"/>
    </source>
</evidence>
<dbReference type="InterPro" id="IPR001249">
    <property type="entry name" value="AcCoA_biotinCC"/>
</dbReference>
<evidence type="ECO:0000256" key="9">
    <source>
        <dbReference type="SAM" id="MobiDB-lite"/>
    </source>
</evidence>
<name>A0ABN2MHQ0_9PSEU</name>